<protein>
    <submittedName>
        <fullName evidence="4">Alpha-glucosides-binding periplasmic protein AglE</fullName>
    </submittedName>
</protein>
<sequence length="415" mass="43979">MRRFAAGLAVVLLVVAGCSAVRAQKTLVVMAAWASGPERATIEKVLAAFIDATGIRVEFVGTRAITQVLQSDVRKGTPPDVAILPSPGDLAGYARAGALTPLDDVFPARAAVVGEQWSQLEQVGTRNRFGVAVKVDLKSALWYDPSRLANPPKTAAELRAFSRSRSEAWCLGLAGVPDSGWPGTDWIEDILLHQAGPEAYRAWTAGALAWTDPRVRAAWETWGELIGGAVSGGPGTALLTDYDDAGRGLFSTPPSCWLDHQASFITGAYVGYLNGHSYAFTRFPPLADVAPASVVSADLAAIFRDSPQARQLVAFLASDTAQGTWARDGAYSASRTLSSSTGRTGTRAEVTGILTSDDALCFDGADLMPATMRTAFYRAVLRFVDEPGNLDTLLTQLDTVRTGAGAKTWLDVPCG</sequence>
<feature type="chain" id="PRO_5004894205" evidence="3">
    <location>
        <begin position="24"/>
        <end position="415"/>
    </location>
</feature>
<name>W7IMX3_9PSEU</name>
<dbReference type="STRING" id="909613.UO65_6648"/>
<dbReference type="SUPFAM" id="SSF53850">
    <property type="entry name" value="Periplasmic binding protein-like II"/>
    <property type="match status" value="1"/>
</dbReference>
<keyword evidence="5" id="KW-1185">Reference proteome</keyword>
<organism evidence="4 5">
    <name type="scientific">Actinokineospora spheciospongiae</name>
    <dbReference type="NCBI Taxonomy" id="909613"/>
    <lineage>
        <taxon>Bacteria</taxon>
        <taxon>Bacillati</taxon>
        <taxon>Actinomycetota</taxon>
        <taxon>Actinomycetes</taxon>
        <taxon>Pseudonocardiales</taxon>
        <taxon>Pseudonocardiaceae</taxon>
        <taxon>Actinokineospora</taxon>
    </lineage>
</organism>
<reference evidence="4 5" key="1">
    <citation type="journal article" date="2014" name="Genome Announc.">
        <title>Draft Genome Sequence of the Antitrypanosomally Active Sponge-Associated Bacterium Actinokineospora sp. Strain EG49.</title>
        <authorList>
            <person name="Harjes J."/>
            <person name="Ryu T."/>
            <person name="Abdelmohsen U.R."/>
            <person name="Moitinho-Silva L."/>
            <person name="Horn H."/>
            <person name="Ravasi T."/>
            <person name="Hentschel U."/>
        </authorList>
    </citation>
    <scope>NUCLEOTIDE SEQUENCE [LARGE SCALE GENOMIC DNA]</scope>
    <source>
        <strain evidence="4 5">EG49</strain>
    </source>
</reference>
<dbReference type="PATRIC" id="fig|909613.9.peg.6642"/>
<dbReference type="PANTHER" id="PTHR43649:SF29">
    <property type="entry name" value="OSMOPROTECTIVE COMPOUNDS-BINDING PROTEIN GGTB"/>
    <property type="match status" value="1"/>
</dbReference>
<comment type="caution">
    <text evidence="4">The sequence shown here is derived from an EMBL/GenBank/DDBJ whole genome shotgun (WGS) entry which is preliminary data.</text>
</comment>
<gene>
    <name evidence="4" type="ORF">UO65_6648</name>
</gene>
<evidence type="ECO:0000256" key="2">
    <source>
        <dbReference type="ARBA" id="ARBA00022448"/>
    </source>
</evidence>
<dbReference type="PROSITE" id="PS51257">
    <property type="entry name" value="PROKAR_LIPOPROTEIN"/>
    <property type="match status" value="1"/>
</dbReference>
<evidence type="ECO:0000256" key="1">
    <source>
        <dbReference type="ARBA" id="ARBA00008520"/>
    </source>
</evidence>
<dbReference type="Proteomes" id="UP000019277">
    <property type="component" value="Unassembled WGS sequence"/>
</dbReference>
<dbReference type="RefSeq" id="WP_035290789.1">
    <property type="nucleotide sequence ID" value="NZ_AYXG01000261.1"/>
</dbReference>
<evidence type="ECO:0000313" key="5">
    <source>
        <dbReference type="Proteomes" id="UP000019277"/>
    </source>
</evidence>
<dbReference type="EMBL" id="AYXG01000261">
    <property type="protein sequence ID" value="EWC58092.1"/>
    <property type="molecule type" value="Genomic_DNA"/>
</dbReference>
<feature type="signal peptide" evidence="3">
    <location>
        <begin position="1"/>
        <end position="23"/>
    </location>
</feature>
<evidence type="ECO:0000313" key="4">
    <source>
        <dbReference type="EMBL" id="EWC58092.1"/>
    </source>
</evidence>
<dbReference type="OrthoDB" id="8663148at2"/>
<proteinExistence type="inferred from homology"/>
<keyword evidence="3" id="KW-0732">Signal</keyword>
<accession>W7IMX3</accession>
<dbReference type="eggNOG" id="COG1653">
    <property type="taxonomic scope" value="Bacteria"/>
</dbReference>
<keyword evidence="2" id="KW-0813">Transport</keyword>
<dbReference type="Pfam" id="PF01547">
    <property type="entry name" value="SBP_bac_1"/>
    <property type="match status" value="1"/>
</dbReference>
<dbReference type="AlphaFoldDB" id="W7IMX3"/>
<dbReference type="Gene3D" id="3.40.190.10">
    <property type="entry name" value="Periplasmic binding protein-like II"/>
    <property type="match status" value="2"/>
</dbReference>
<comment type="similarity">
    <text evidence="1">Belongs to the bacterial solute-binding protein 1 family.</text>
</comment>
<evidence type="ECO:0000256" key="3">
    <source>
        <dbReference type="SAM" id="SignalP"/>
    </source>
</evidence>
<dbReference type="InterPro" id="IPR050490">
    <property type="entry name" value="Bact_solute-bd_prot1"/>
</dbReference>
<dbReference type="InterPro" id="IPR006059">
    <property type="entry name" value="SBP"/>
</dbReference>
<dbReference type="PANTHER" id="PTHR43649">
    <property type="entry name" value="ARABINOSE-BINDING PROTEIN-RELATED"/>
    <property type="match status" value="1"/>
</dbReference>